<dbReference type="Proteomes" id="UP000239736">
    <property type="component" value="Unassembled WGS sequence"/>
</dbReference>
<feature type="transmembrane region" description="Helical" evidence="6">
    <location>
        <begin position="207"/>
        <end position="236"/>
    </location>
</feature>
<keyword evidence="3 6" id="KW-0812">Transmembrane</keyword>
<evidence type="ECO:0000313" key="7">
    <source>
        <dbReference type="EMBL" id="PPB79511.1"/>
    </source>
</evidence>
<dbReference type="GO" id="GO:0005886">
    <property type="term" value="C:plasma membrane"/>
    <property type="evidence" value="ECO:0007669"/>
    <property type="project" value="UniProtKB-SubCell"/>
</dbReference>
<evidence type="ECO:0000256" key="5">
    <source>
        <dbReference type="ARBA" id="ARBA00023136"/>
    </source>
</evidence>
<name>A0A2S5JDK6_9RHOB</name>
<keyword evidence="2" id="KW-1003">Cell membrane</keyword>
<dbReference type="RefSeq" id="WP_170063452.1">
    <property type="nucleotide sequence ID" value="NZ_PRDS01000012.1"/>
</dbReference>
<sequence length="323" mass="33242">MSGGGAGKRGGWLIRALGSAVALGLILWFLPLERIGSALGRLSAPIFLSVLVAFLACHVVTATKWWVLMGRAIPWRVALRAHFAGLAANLCLPGAVGGDAVRAGFAHAYMRDGPRVAVAAIVDRLIDMVALACLALSGLVLVPAGNAPVGLALGVGGVVAALALATLVILPWLIPAIWRRWPHLPMGGLFLRVADGFSALRSARARIAVAFLLSLLAQAMLVTLFIGLAMSVGVALPWPVWFLTWPLAKIVATLPISLGGLGVREGTLAALALPFGASAHDVVAAGLAWQAVLWLAGGIGALTFPLGGPMSARIKQEAGEGAE</sequence>
<evidence type="ECO:0000313" key="8">
    <source>
        <dbReference type="Proteomes" id="UP000239736"/>
    </source>
</evidence>
<accession>A0A2S5JDK6</accession>
<feature type="transmembrane region" description="Helical" evidence="6">
    <location>
        <begin position="287"/>
        <end position="306"/>
    </location>
</feature>
<feature type="transmembrane region" description="Helical" evidence="6">
    <location>
        <begin position="42"/>
        <end position="67"/>
    </location>
</feature>
<comment type="caution">
    <text evidence="7">The sequence shown here is derived from an EMBL/GenBank/DDBJ whole genome shotgun (WGS) entry which is preliminary data.</text>
</comment>
<evidence type="ECO:0000256" key="6">
    <source>
        <dbReference type="SAM" id="Phobius"/>
    </source>
</evidence>
<keyword evidence="8" id="KW-1185">Reference proteome</keyword>
<dbReference type="EMBL" id="PRDS01000012">
    <property type="protein sequence ID" value="PPB79511.1"/>
    <property type="molecule type" value="Genomic_DNA"/>
</dbReference>
<feature type="transmembrane region" description="Helical" evidence="6">
    <location>
        <begin position="12"/>
        <end position="30"/>
    </location>
</feature>
<gene>
    <name evidence="7" type="ORF">LV82_02793</name>
</gene>
<reference evidence="7 8" key="1">
    <citation type="submission" date="2018-01" db="EMBL/GenBank/DDBJ databases">
        <title>Genomic Encyclopedia of Archaeal and Bacterial Type Strains, Phase II (KMG-II): from individual species to whole genera.</title>
        <authorList>
            <person name="Goeker M."/>
        </authorList>
    </citation>
    <scope>NUCLEOTIDE SEQUENCE [LARGE SCALE GENOMIC DNA]</scope>
    <source>
        <strain evidence="7 8">DSM 12048</strain>
    </source>
</reference>
<dbReference type="PANTHER" id="PTHR40277:SF1">
    <property type="entry name" value="BLL5419 PROTEIN"/>
    <property type="match status" value="1"/>
</dbReference>
<keyword evidence="5 6" id="KW-0472">Membrane</keyword>
<protein>
    <submittedName>
        <fullName evidence="7">Uncharacterized membrane protein YbhN (UPF0104 family)</fullName>
    </submittedName>
</protein>
<keyword evidence="4 6" id="KW-1133">Transmembrane helix</keyword>
<feature type="transmembrane region" description="Helical" evidence="6">
    <location>
        <begin position="151"/>
        <end position="174"/>
    </location>
</feature>
<dbReference type="InterPro" id="IPR022791">
    <property type="entry name" value="L-PG_synthase/AglD"/>
</dbReference>
<dbReference type="Pfam" id="PF03706">
    <property type="entry name" value="LPG_synthase_TM"/>
    <property type="match status" value="1"/>
</dbReference>
<proteinExistence type="predicted"/>
<evidence type="ECO:0000256" key="1">
    <source>
        <dbReference type="ARBA" id="ARBA00004651"/>
    </source>
</evidence>
<comment type="subcellular location">
    <subcellularLocation>
        <location evidence="1">Cell membrane</location>
        <topology evidence="1">Multi-pass membrane protein</topology>
    </subcellularLocation>
</comment>
<dbReference type="AlphaFoldDB" id="A0A2S5JDK6"/>
<evidence type="ECO:0000256" key="3">
    <source>
        <dbReference type="ARBA" id="ARBA00022692"/>
    </source>
</evidence>
<dbReference type="PANTHER" id="PTHR40277">
    <property type="entry name" value="BLL5419 PROTEIN"/>
    <property type="match status" value="1"/>
</dbReference>
<evidence type="ECO:0000256" key="2">
    <source>
        <dbReference type="ARBA" id="ARBA00022475"/>
    </source>
</evidence>
<organism evidence="7 8">
    <name type="scientific">Albidovulum inexpectatum</name>
    <dbReference type="NCBI Taxonomy" id="196587"/>
    <lineage>
        <taxon>Bacteria</taxon>
        <taxon>Pseudomonadati</taxon>
        <taxon>Pseudomonadota</taxon>
        <taxon>Alphaproteobacteria</taxon>
        <taxon>Rhodobacterales</taxon>
        <taxon>Paracoccaceae</taxon>
        <taxon>Albidovulum</taxon>
    </lineage>
</organism>
<evidence type="ECO:0000256" key="4">
    <source>
        <dbReference type="ARBA" id="ARBA00022989"/>
    </source>
</evidence>
<feature type="transmembrane region" description="Helical" evidence="6">
    <location>
        <begin position="125"/>
        <end position="145"/>
    </location>
</feature>